<evidence type="ECO:0000256" key="1">
    <source>
        <dbReference type="ARBA" id="ARBA00004141"/>
    </source>
</evidence>
<proteinExistence type="predicted"/>
<feature type="transmembrane region" description="Helical" evidence="8">
    <location>
        <begin position="41"/>
        <end position="64"/>
    </location>
</feature>
<evidence type="ECO:0000256" key="6">
    <source>
        <dbReference type="ARBA" id="ARBA00023136"/>
    </source>
</evidence>
<keyword evidence="5" id="KW-0406">Ion transport</keyword>
<feature type="domain" description="Cation/H+ exchanger transmembrane" evidence="9">
    <location>
        <begin position="25"/>
        <end position="407"/>
    </location>
</feature>
<feature type="transmembrane region" description="Helical" evidence="8">
    <location>
        <begin position="76"/>
        <end position="96"/>
    </location>
</feature>
<evidence type="ECO:0000256" key="8">
    <source>
        <dbReference type="SAM" id="Phobius"/>
    </source>
</evidence>
<feature type="transmembrane region" description="Helical" evidence="8">
    <location>
        <begin position="292"/>
        <end position="311"/>
    </location>
</feature>
<dbReference type="InterPro" id="IPR038770">
    <property type="entry name" value="Na+/solute_symporter_sf"/>
</dbReference>
<feature type="transmembrane region" description="Helical" evidence="8">
    <location>
        <begin position="386"/>
        <end position="406"/>
    </location>
</feature>
<dbReference type="AlphaFoldDB" id="A0A7K3RT93"/>
<evidence type="ECO:0000256" key="5">
    <source>
        <dbReference type="ARBA" id="ARBA00023065"/>
    </source>
</evidence>
<accession>A0A7K3RT93</accession>
<feature type="transmembrane region" description="Helical" evidence="8">
    <location>
        <begin position="108"/>
        <end position="131"/>
    </location>
</feature>
<dbReference type="Pfam" id="PF00999">
    <property type="entry name" value="Na_H_Exchanger"/>
    <property type="match status" value="1"/>
</dbReference>
<evidence type="ECO:0000313" key="11">
    <source>
        <dbReference type="Proteomes" id="UP000469670"/>
    </source>
</evidence>
<evidence type="ECO:0000256" key="7">
    <source>
        <dbReference type="SAM" id="MobiDB-lite"/>
    </source>
</evidence>
<evidence type="ECO:0000256" key="2">
    <source>
        <dbReference type="ARBA" id="ARBA00022448"/>
    </source>
</evidence>
<dbReference type="GO" id="GO:0015297">
    <property type="term" value="F:antiporter activity"/>
    <property type="evidence" value="ECO:0007669"/>
    <property type="project" value="InterPro"/>
</dbReference>
<gene>
    <name evidence="10" type="ORF">G3I50_08250</name>
</gene>
<feature type="transmembrane region" description="Helical" evidence="8">
    <location>
        <begin position="323"/>
        <end position="345"/>
    </location>
</feature>
<keyword evidence="6 8" id="KW-0472">Membrane</keyword>
<dbReference type="PANTHER" id="PTHR32468">
    <property type="entry name" value="CATION/H + ANTIPORTER"/>
    <property type="match status" value="1"/>
</dbReference>
<name>A0A7K3RT93_9ACTN</name>
<evidence type="ECO:0000259" key="9">
    <source>
        <dbReference type="Pfam" id="PF00999"/>
    </source>
</evidence>
<dbReference type="GO" id="GO:0016020">
    <property type="term" value="C:membrane"/>
    <property type="evidence" value="ECO:0007669"/>
    <property type="project" value="UniProtKB-SubCell"/>
</dbReference>
<feature type="transmembrane region" description="Helical" evidence="8">
    <location>
        <begin position="143"/>
        <end position="166"/>
    </location>
</feature>
<feature type="transmembrane region" description="Helical" evidence="8">
    <location>
        <begin position="178"/>
        <end position="204"/>
    </location>
</feature>
<feature type="transmembrane region" description="Helical" evidence="8">
    <location>
        <begin position="210"/>
        <end position="232"/>
    </location>
</feature>
<dbReference type="Proteomes" id="UP000469670">
    <property type="component" value="Unassembled WGS sequence"/>
</dbReference>
<feature type="transmembrane region" description="Helical" evidence="8">
    <location>
        <begin position="12"/>
        <end position="34"/>
    </location>
</feature>
<evidence type="ECO:0000256" key="3">
    <source>
        <dbReference type="ARBA" id="ARBA00022692"/>
    </source>
</evidence>
<dbReference type="InterPro" id="IPR006153">
    <property type="entry name" value="Cation/H_exchanger_TM"/>
</dbReference>
<reference evidence="10 11" key="1">
    <citation type="submission" date="2020-01" db="EMBL/GenBank/DDBJ databases">
        <title>Insect and environment-associated Actinomycetes.</title>
        <authorList>
            <person name="Currrie C."/>
            <person name="Chevrette M."/>
            <person name="Carlson C."/>
            <person name="Stubbendieck R."/>
            <person name="Wendt-Pienkowski E."/>
        </authorList>
    </citation>
    <scope>NUCLEOTIDE SEQUENCE [LARGE SCALE GENOMIC DNA]</scope>
    <source>
        <strain evidence="10 11">SID7590</strain>
    </source>
</reference>
<keyword evidence="3 8" id="KW-0812">Transmembrane</keyword>
<comment type="subcellular location">
    <subcellularLocation>
        <location evidence="1">Membrane</location>
        <topology evidence="1">Multi-pass membrane protein</topology>
    </subcellularLocation>
</comment>
<evidence type="ECO:0000313" key="10">
    <source>
        <dbReference type="EMBL" id="NEC18253.1"/>
    </source>
</evidence>
<dbReference type="GO" id="GO:1902600">
    <property type="term" value="P:proton transmembrane transport"/>
    <property type="evidence" value="ECO:0007669"/>
    <property type="project" value="InterPro"/>
</dbReference>
<feature type="region of interest" description="Disordered" evidence="7">
    <location>
        <begin position="418"/>
        <end position="451"/>
    </location>
</feature>
<keyword evidence="4 8" id="KW-1133">Transmembrane helix</keyword>
<evidence type="ECO:0000256" key="4">
    <source>
        <dbReference type="ARBA" id="ARBA00022989"/>
    </source>
</evidence>
<dbReference type="EMBL" id="JAAGMP010000409">
    <property type="protein sequence ID" value="NEC18253.1"/>
    <property type="molecule type" value="Genomic_DNA"/>
</dbReference>
<comment type="caution">
    <text evidence="10">The sequence shown here is derived from an EMBL/GenBank/DDBJ whole genome shotgun (WGS) entry which is preliminary data.</text>
</comment>
<protein>
    <submittedName>
        <fullName evidence="10">Cation:proton antiporter</fullName>
    </submittedName>
</protein>
<keyword evidence="2" id="KW-0813">Transport</keyword>
<sequence length="451" mass="45976">MGAAPPLGAHQVQLLLLQIGVLLLLAFCLGRLAVRCGLPAVVGELSTGVLLGPSVLGATAPGLADRLLPSAPEQAHLLDAVAQFAVVMFVGVAGSQMDMGMVRRRRGVLAKVSLSALLVPLGLGVAAGFLVPRALMGDSAQRPVFALFLGVALSVSAIPVIAKTLTDMRLMHRNVGQLTLASAAVSDAVAWFLLSLVSTMAVGALTAGDIGLALLSLAGFVAVMAFVGGPLVRGVMRRVNRVGDANTAAATAAIVILLGAAACQALELEAVFGAFVAGVLISSTVDERLLAPLRSVTLAVLAPLFLATAGLRVDLTALADPAVLLAGAAVLALATLGKFAGAYLGARLGRLGHWEGIALGAGLNARGAVEIVVATVGLRLGILTTATYTIVVMIAVATSVMAPPLLRRAMNRIEQTAEESLREAGTAPRGSDRVRQPLPETPIMADERKTP</sequence>
<dbReference type="InterPro" id="IPR050794">
    <property type="entry name" value="CPA2_transporter"/>
</dbReference>
<dbReference type="PANTHER" id="PTHR32468:SF0">
    <property type="entry name" value="K(+)_H(+) ANTIPORTER 1"/>
    <property type="match status" value="1"/>
</dbReference>
<dbReference type="Gene3D" id="1.20.1530.20">
    <property type="match status" value="1"/>
</dbReference>
<organism evidence="10 11">
    <name type="scientific">Streptomyces parvus</name>
    <dbReference type="NCBI Taxonomy" id="66428"/>
    <lineage>
        <taxon>Bacteria</taxon>
        <taxon>Bacillati</taxon>
        <taxon>Actinomycetota</taxon>
        <taxon>Actinomycetes</taxon>
        <taxon>Kitasatosporales</taxon>
        <taxon>Streptomycetaceae</taxon>
        <taxon>Streptomyces</taxon>
    </lineage>
</organism>